<evidence type="ECO:0000256" key="1">
    <source>
        <dbReference type="SAM" id="MobiDB-lite"/>
    </source>
</evidence>
<sequence length="396" mass="43904">MKIAKGLIPLLVLIFAVSMIIGCSHSDKSDVEGVITNELDLLKNLDSDTAQKYISYQELFPDATEKTELSKEVEDVFSLFFEDFDYKIQRIKVAKDKKEASANLKLTTIDAQALAKDYAVSHLENAILLAAASSSQNTEENSGSLEDRYLILSELLKNNQYKTVETSCSLTLSNQGTEKEEEWEIRRTHELENSLVGGLITYLSDSDLLTPEETLTVYLNTLKTMDLDQMSNYLGLESLLNTSDDAKASIASALVEQMHKNFDFKITSSQIKSYQAAVEAEITTFDSNAILTAYQKELEEYLASPQAVIDGSQKRYNHSLELLLKSIENNTKTLTHPASFSLTNDGASWKLQDDGQVIGAGIFGTLSSTPVEEELSPEENPEENPDSSGENISEEN</sequence>
<dbReference type="EMBL" id="JBEPMJ010000002">
    <property type="protein sequence ID" value="MET3749124.1"/>
    <property type="molecule type" value="Genomic_DNA"/>
</dbReference>
<evidence type="ECO:0008006" key="4">
    <source>
        <dbReference type="Google" id="ProtNLM"/>
    </source>
</evidence>
<reference evidence="2 3" key="1">
    <citation type="submission" date="2024-06" db="EMBL/GenBank/DDBJ databases">
        <title>Genomic Encyclopedia of Type Strains, Phase IV (KMG-IV): sequencing the most valuable type-strain genomes for metagenomic binning, comparative biology and taxonomic classification.</title>
        <authorList>
            <person name="Goeker M."/>
        </authorList>
    </citation>
    <scope>NUCLEOTIDE SEQUENCE [LARGE SCALE GENOMIC DNA]</scope>
    <source>
        <strain evidence="2 3">DSM 29492</strain>
    </source>
</reference>
<feature type="compositionally biased region" description="Acidic residues" evidence="1">
    <location>
        <begin position="371"/>
        <end position="385"/>
    </location>
</feature>
<organism evidence="2 3">
    <name type="scientific">Blautia caecimuris</name>
    <dbReference type="NCBI Taxonomy" id="1796615"/>
    <lineage>
        <taxon>Bacteria</taxon>
        <taxon>Bacillati</taxon>
        <taxon>Bacillota</taxon>
        <taxon>Clostridia</taxon>
        <taxon>Lachnospirales</taxon>
        <taxon>Lachnospiraceae</taxon>
        <taxon>Blautia</taxon>
    </lineage>
</organism>
<name>A0ABV2LY48_9FIRM</name>
<gene>
    <name evidence="2" type="ORF">ABID24_000347</name>
</gene>
<comment type="caution">
    <text evidence="2">The sequence shown here is derived from an EMBL/GenBank/DDBJ whole genome shotgun (WGS) entry which is preliminary data.</text>
</comment>
<proteinExistence type="predicted"/>
<protein>
    <recommendedName>
        <fullName evidence="4">DUF5105 domain-containing protein</fullName>
    </recommendedName>
</protein>
<feature type="region of interest" description="Disordered" evidence="1">
    <location>
        <begin position="367"/>
        <end position="396"/>
    </location>
</feature>
<keyword evidence="3" id="KW-1185">Reference proteome</keyword>
<dbReference type="RefSeq" id="WP_257463884.1">
    <property type="nucleotide sequence ID" value="NZ_JANJZT010000002.1"/>
</dbReference>
<evidence type="ECO:0000313" key="3">
    <source>
        <dbReference type="Proteomes" id="UP001549106"/>
    </source>
</evidence>
<feature type="compositionally biased region" description="Low complexity" evidence="1">
    <location>
        <begin position="386"/>
        <end position="396"/>
    </location>
</feature>
<dbReference type="PROSITE" id="PS51257">
    <property type="entry name" value="PROKAR_LIPOPROTEIN"/>
    <property type="match status" value="1"/>
</dbReference>
<evidence type="ECO:0000313" key="2">
    <source>
        <dbReference type="EMBL" id="MET3749124.1"/>
    </source>
</evidence>
<accession>A0ABV2LY48</accession>
<dbReference type="Proteomes" id="UP001549106">
    <property type="component" value="Unassembled WGS sequence"/>
</dbReference>